<dbReference type="Pfam" id="PF00534">
    <property type="entry name" value="Glycos_transf_1"/>
    <property type="match status" value="1"/>
</dbReference>
<dbReference type="InterPro" id="IPR001296">
    <property type="entry name" value="Glyco_trans_1"/>
</dbReference>
<name>A0A160T4F3_9CHLR</name>
<sequence>MSDTPLHVAFVTPAYPPLMGGGERYAAALARGLVAAGARVTVVTSAATTEADLWQGAAGASDAIEDGARVIRLPVLPTPHGRRGLLLWRKAMVLLSALPGDQAAWLTGMARRVPAIDGLAETLAGLADVDVFHAFNLSWERAMVAAHAHSREVGRPLFVTPFLHLGEGHDRVARNSTMDHQLRIMREADRLLVLTRVEADGLARYVYGPERISVIGGGADAPPADFAASPYFAADHPEARGEFGLYIGRHSFDKGALHAADAVRVLRRRGRDIALLLIGASTPEFERYRRRLSPEDRAAIRPLGALSDRDKHAVLNRAKFLMLPSRSDSFGIVLLEAWAHGVPVIAARAGGIPGVVDDGATGLLVPFADVDNLAMAAERILGDPMFAERLGRQGREKLVAGYHWDVVVERVLGQYRALLDKS</sequence>
<dbReference type="PANTHER" id="PTHR45947:SF3">
    <property type="entry name" value="SULFOQUINOVOSYL TRANSFERASE SQD2"/>
    <property type="match status" value="1"/>
</dbReference>
<dbReference type="Proteomes" id="UP000215027">
    <property type="component" value="Chromosome I"/>
</dbReference>
<evidence type="ECO:0000259" key="2">
    <source>
        <dbReference type="Pfam" id="PF13579"/>
    </source>
</evidence>
<dbReference type="InterPro" id="IPR050194">
    <property type="entry name" value="Glycosyltransferase_grp1"/>
</dbReference>
<feature type="domain" description="Glycosyltransferase subfamily 4-like N-terminal" evidence="2">
    <location>
        <begin position="20"/>
        <end position="217"/>
    </location>
</feature>
<organism evidence="3 4">
    <name type="scientific">Candidatus Promineifilum breve</name>
    <dbReference type="NCBI Taxonomy" id="1806508"/>
    <lineage>
        <taxon>Bacteria</taxon>
        <taxon>Bacillati</taxon>
        <taxon>Chloroflexota</taxon>
        <taxon>Ardenticatenia</taxon>
        <taxon>Candidatus Promineifilales</taxon>
        <taxon>Candidatus Promineifilaceae</taxon>
        <taxon>Candidatus Promineifilum</taxon>
    </lineage>
</organism>
<dbReference type="RefSeq" id="WP_162292495.1">
    <property type="nucleotide sequence ID" value="NZ_LN890655.1"/>
</dbReference>
<protein>
    <submittedName>
        <fullName evidence="3">Glycosyl transferase group 1</fullName>
    </submittedName>
</protein>
<accession>A0A160T4F3</accession>
<dbReference type="EMBL" id="LN890655">
    <property type="protein sequence ID" value="CUS04946.2"/>
    <property type="molecule type" value="Genomic_DNA"/>
</dbReference>
<dbReference type="InterPro" id="IPR028098">
    <property type="entry name" value="Glyco_trans_4-like_N"/>
</dbReference>
<evidence type="ECO:0000313" key="3">
    <source>
        <dbReference type="EMBL" id="CUS04946.2"/>
    </source>
</evidence>
<keyword evidence="3" id="KW-0808">Transferase</keyword>
<gene>
    <name evidence="3" type="ORF">CFX0092_A3068</name>
</gene>
<dbReference type="GO" id="GO:0016758">
    <property type="term" value="F:hexosyltransferase activity"/>
    <property type="evidence" value="ECO:0007669"/>
    <property type="project" value="TreeGrafter"/>
</dbReference>
<keyword evidence="4" id="KW-1185">Reference proteome</keyword>
<dbReference type="SUPFAM" id="SSF53756">
    <property type="entry name" value="UDP-Glycosyltransferase/glycogen phosphorylase"/>
    <property type="match status" value="1"/>
</dbReference>
<evidence type="ECO:0000313" key="4">
    <source>
        <dbReference type="Proteomes" id="UP000215027"/>
    </source>
</evidence>
<dbReference type="CDD" id="cd03801">
    <property type="entry name" value="GT4_PimA-like"/>
    <property type="match status" value="1"/>
</dbReference>
<reference evidence="3" key="1">
    <citation type="submission" date="2016-01" db="EMBL/GenBank/DDBJ databases">
        <authorList>
            <person name="Mcilroy J.S."/>
            <person name="Karst M S."/>
            <person name="Albertsen M."/>
        </authorList>
    </citation>
    <scope>NUCLEOTIDE SEQUENCE</scope>
    <source>
        <strain evidence="3">Cfx-K</strain>
    </source>
</reference>
<dbReference type="Gene3D" id="3.40.50.2000">
    <property type="entry name" value="Glycogen Phosphorylase B"/>
    <property type="match status" value="2"/>
</dbReference>
<dbReference type="Pfam" id="PF13579">
    <property type="entry name" value="Glyco_trans_4_4"/>
    <property type="match status" value="1"/>
</dbReference>
<proteinExistence type="predicted"/>
<evidence type="ECO:0000259" key="1">
    <source>
        <dbReference type="Pfam" id="PF00534"/>
    </source>
</evidence>
<dbReference type="PANTHER" id="PTHR45947">
    <property type="entry name" value="SULFOQUINOVOSYL TRANSFERASE SQD2"/>
    <property type="match status" value="1"/>
</dbReference>
<feature type="domain" description="Glycosyl transferase family 1" evidence="1">
    <location>
        <begin position="243"/>
        <end position="396"/>
    </location>
</feature>
<dbReference type="AlphaFoldDB" id="A0A160T4F3"/>
<dbReference type="KEGG" id="pbf:CFX0092_A3068"/>